<evidence type="ECO:0000313" key="11">
    <source>
        <dbReference type="Proteomes" id="UP001596501"/>
    </source>
</evidence>
<dbReference type="PANTHER" id="PTHR34933">
    <property type="entry name" value="FLAGELLAR L-RING PROTEIN"/>
    <property type="match status" value="1"/>
</dbReference>
<dbReference type="PROSITE" id="PS51257">
    <property type="entry name" value="PROKAR_LIPOPROTEIN"/>
    <property type="match status" value="1"/>
</dbReference>
<sequence length="237" mass="24877">MKTVFPFAGRFGAALGAAGVLLLSTGCSTLSQIPDVEVVKAEPIRWPQAPRAGTVEAIPSGSLFASAQYRPGFEDPRARLVGDSLTIQITERVTASQKSSSTANRASGLEGSVSAFPFLKTPLLDKLSAGASTNNTFSGDGSTDTANTFTGAITATVVEVLPNGHLVVVGEKQIGVNQNVDVLRFSGTVDPRTIAPGNTVQSTQIANTRVESRGRGAQFDAQTFGWLSRFFLTLLPF</sequence>
<name>A0ABW2QQM5_9BURK</name>
<keyword evidence="9" id="KW-0449">Lipoprotein</keyword>
<gene>
    <name evidence="9" type="primary">flgH</name>
    <name evidence="10" type="ORF">ACFQPB_12935</name>
</gene>
<reference evidence="11" key="1">
    <citation type="journal article" date="2019" name="Int. J. Syst. Evol. Microbiol.">
        <title>The Global Catalogue of Microorganisms (GCM) 10K type strain sequencing project: providing services to taxonomists for standard genome sequencing and annotation.</title>
        <authorList>
            <consortium name="The Broad Institute Genomics Platform"/>
            <consortium name="The Broad Institute Genome Sequencing Center for Infectious Disease"/>
            <person name="Wu L."/>
            <person name="Ma J."/>
        </authorList>
    </citation>
    <scope>NUCLEOTIDE SEQUENCE [LARGE SCALE GENOMIC DNA]</scope>
    <source>
        <strain evidence="11">CGMCC 1.12371</strain>
    </source>
</reference>
<organism evidence="10 11">
    <name type="scientific">Hydrogenophaga atypica</name>
    <dbReference type="NCBI Taxonomy" id="249409"/>
    <lineage>
        <taxon>Bacteria</taxon>
        <taxon>Pseudomonadati</taxon>
        <taxon>Pseudomonadota</taxon>
        <taxon>Betaproteobacteria</taxon>
        <taxon>Burkholderiales</taxon>
        <taxon>Comamonadaceae</taxon>
        <taxon>Hydrogenophaga</taxon>
    </lineage>
</organism>
<dbReference type="InterPro" id="IPR000527">
    <property type="entry name" value="Flag_Lring"/>
</dbReference>
<evidence type="ECO:0000256" key="9">
    <source>
        <dbReference type="HAMAP-Rule" id="MF_00415"/>
    </source>
</evidence>
<accession>A0ABW2QQM5</accession>
<evidence type="ECO:0000256" key="5">
    <source>
        <dbReference type="ARBA" id="ARBA00022729"/>
    </source>
</evidence>
<dbReference type="PRINTS" id="PR01008">
    <property type="entry name" value="FLGLRINGFLGH"/>
</dbReference>
<evidence type="ECO:0000313" key="10">
    <source>
        <dbReference type="EMBL" id="MFC7409770.1"/>
    </source>
</evidence>
<comment type="subcellular location">
    <subcellularLocation>
        <location evidence="9">Cell outer membrane</location>
        <topology evidence="9">Lipid-anchor</topology>
    </subcellularLocation>
    <subcellularLocation>
        <location evidence="9">Bacterial flagellum basal body</location>
    </subcellularLocation>
    <subcellularLocation>
        <location evidence="2">Membrane</location>
    </subcellularLocation>
</comment>
<keyword evidence="11" id="KW-1185">Reference proteome</keyword>
<dbReference type="HAMAP" id="MF_00415">
    <property type="entry name" value="FlgH"/>
    <property type="match status" value="1"/>
</dbReference>
<keyword evidence="10" id="KW-0969">Cilium</keyword>
<dbReference type="EMBL" id="JBHTCA010000008">
    <property type="protein sequence ID" value="MFC7409770.1"/>
    <property type="molecule type" value="Genomic_DNA"/>
</dbReference>
<dbReference type="RefSeq" id="WP_382223895.1">
    <property type="nucleotide sequence ID" value="NZ_JBHTCA010000008.1"/>
</dbReference>
<protein>
    <recommendedName>
        <fullName evidence="9">Flagellar L-ring protein</fullName>
    </recommendedName>
    <alternativeName>
        <fullName evidence="9">Basal body L-ring protein</fullName>
    </alternativeName>
</protein>
<evidence type="ECO:0000256" key="6">
    <source>
        <dbReference type="ARBA" id="ARBA00023136"/>
    </source>
</evidence>
<evidence type="ECO:0000256" key="7">
    <source>
        <dbReference type="ARBA" id="ARBA00023143"/>
    </source>
</evidence>
<dbReference type="PANTHER" id="PTHR34933:SF3">
    <property type="entry name" value="FLAGELLAR L-RING PROTEIN"/>
    <property type="match status" value="1"/>
</dbReference>
<keyword evidence="6 9" id="KW-0472">Membrane</keyword>
<evidence type="ECO:0000256" key="1">
    <source>
        <dbReference type="ARBA" id="ARBA00002591"/>
    </source>
</evidence>
<keyword evidence="8 9" id="KW-0998">Cell outer membrane</keyword>
<evidence type="ECO:0000256" key="4">
    <source>
        <dbReference type="ARBA" id="ARBA00011439"/>
    </source>
</evidence>
<keyword evidence="5 9" id="KW-0732">Signal</keyword>
<comment type="subunit">
    <text evidence="4 9">The basal body constitutes a major portion of the flagellar organelle and consists of four rings (L,P,S, and M) mounted on a central rod.</text>
</comment>
<evidence type="ECO:0000256" key="2">
    <source>
        <dbReference type="ARBA" id="ARBA00004370"/>
    </source>
</evidence>
<comment type="caution">
    <text evidence="10">The sequence shown here is derived from an EMBL/GenBank/DDBJ whole genome shotgun (WGS) entry which is preliminary data.</text>
</comment>
<comment type="function">
    <text evidence="1 9">Assembles around the rod to form the L-ring and probably protects the motor/basal body from shearing forces during rotation.</text>
</comment>
<keyword evidence="10" id="KW-0282">Flagellum</keyword>
<dbReference type="Proteomes" id="UP001596501">
    <property type="component" value="Unassembled WGS sequence"/>
</dbReference>
<keyword evidence="10" id="KW-0966">Cell projection</keyword>
<keyword evidence="7 9" id="KW-0975">Bacterial flagellum</keyword>
<evidence type="ECO:0000256" key="8">
    <source>
        <dbReference type="ARBA" id="ARBA00023237"/>
    </source>
</evidence>
<evidence type="ECO:0000256" key="3">
    <source>
        <dbReference type="ARBA" id="ARBA00006929"/>
    </source>
</evidence>
<comment type="similarity">
    <text evidence="3 9">Belongs to the FlgH family.</text>
</comment>
<dbReference type="Pfam" id="PF02107">
    <property type="entry name" value="FlgH"/>
    <property type="match status" value="1"/>
</dbReference>
<proteinExistence type="inferred from homology"/>